<dbReference type="Proteomes" id="UP000618931">
    <property type="component" value="Unassembled WGS sequence"/>
</dbReference>
<dbReference type="RefSeq" id="WP_196292666.1">
    <property type="nucleotide sequence ID" value="NZ_JADQDM010000003.1"/>
</dbReference>
<dbReference type="Gene3D" id="3.30.460.40">
    <property type="match status" value="1"/>
</dbReference>
<dbReference type="SUPFAM" id="SSF81301">
    <property type="entry name" value="Nucleotidyltransferase"/>
    <property type="match status" value="1"/>
</dbReference>
<gene>
    <name evidence="1" type="ORF">I2H31_08865</name>
</gene>
<evidence type="ECO:0008006" key="3">
    <source>
        <dbReference type="Google" id="ProtNLM"/>
    </source>
</evidence>
<protein>
    <recommendedName>
        <fullName evidence="3">Nucleotidyltransferase family protein</fullName>
    </recommendedName>
</protein>
<evidence type="ECO:0000313" key="1">
    <source>
        <dbReference type="EMBL" id="MBF9221214.1"/>
    </source>
</evidence>
<dbReference type="InterPro" id="IPR043519">
    <property type="entry name" value="NT_sf"/>
</dbReference>
<comment type="caution">
    <text evidence="1">The sequence shown here is derived from an EMBL/GenBank/DDBJ whole genome shotgun (WGS) entry which is preliminary data.</text>
</comment>
<reference evidence="1 2" key="1">
    <citation type="submission" date="2020-11" db="EMBL/GenBank/DDBJ databases">
        <authorList>
            <person name="Kim M.K."/>
        </authorList>
    </citation>
    <scope>NUCLEOTIDE SEQUENCE [LARGE SCALE GENOMIC DNA]</scope>
    <source>
        <strain evidence="1 2">BT662</strain>
    </source>
</reference>
<organism evidence="1 2">
    <name type="scientific">Hymenobacter ruricola</name>
    <dbReference type="NCBI Taxonomy" id="2791023"/>
    <lineage>
        <taxon>Bacteria</taxon>
        <taxon>Pseudomonadati</taxon>
        <taxon>Bacteroidota</taxon>
        <taxon>Cytophagia</taxon>
        <taxon>Cytophagales</taxon>
        <taxon>Hymenobacteraceae</taxon>
        <taxon>Hymenobacter</taxon>
    </lineage>
</organism>
<keyword evidence="2" id="KW-1185">Reference proteome</keyword>
<evidence type="ECO:0000313" key="2">
    <source>
        <dbReference type="Proteomes" id="UP000618931"/>
    </source>
</evidence>
<accession>A0ABS0I2P3</accession>
<proteinExistence type="predicted"/>
<dbReference type="EMBL" id="JADQDM010000003">
    <property type="protein sequence ID" value="MBF9221214.1"/>
    <property type="molecule type" value="Genomic_DNA"/>
</dbReference>
<sequence>MDNKLISALLTVCSVLNKHGVDYLVVGGIAVALHGYFRRSIASNGVVADKVDLDIWYNPTYGNYFKVLKALEELGQDVAKYEQEQTPNPKKSFFKYSFEDFTLDLLPELKAPLRFGVSFASREAAALGGVSIPFISFDDLLADKVVNGRPKDIVDIERLKAKRKSDEL</sequence>
<name>A0ABS0I2P3_9BACT</name>